<evidence type="ECO:0000313" key="3">
    <source>
        <dbReference type="Proteomes" id="UP001374803"/>
    </source>
</evidence>
<organism evidence="2 3">
    <name type="scientific">Pendulispora rubella</name>
    <dbReference type="NCBI Taxonomy" id="2741070"/>
    <lineage>
        <taxon>Bacteria</taxon>
        <taxon>Pseudomonadati</taxon>
        <taxon>Myxococcota</taxon>
        <taxon>Myxococcia</taxon>
        <taxon>Myxococcales</taxon>
        <taxon>Sorangiineae</taxon>
        <taxon>Pendulisporaceae</taxon>
        <taxon>Pendulispora</taxon>
    </lineage>
</organism>
<feature type="domain" description="Immunity protein Imm5" evidence="1">
    <location>
        <begin position="16"/>
        <end position="196"/>
    </location>
</feature>
<accession>A0ABZ2KTQ7</accession>
<sequence length="214" mass="23397">MNPAELEEAVAAGEAALRAASDGALPLQHRRQIWLALGPVERQGNLVLVGEGAIRRSSLASAAVARVLPLWRSKWPNETTPEKLLSSVGEYIEGRLGRDDAIALADDFFATLEGEYPLEDSVTSVGQAAVIALKTPIFERGLDPEYAHCKADDELDPWGWDAAFAASIAAAEGAPWEQAGLADRRRDFWRWYLQQARMVAAEPLRWTSPRLHGG</sequence>
<dbReference type="Proteomes" id="UP001374803">
    <property type="component" value="Chromosome"/>
</dbReference>
<dbReference type="EMBL" id="CP089983">
    <property type="protein sequence ID" value="WXB02076.1"/>
    <property type="molecule type" value="Genomic_DNA"/>
</dbReference>
<keyword evidence="3" id="KW-1185">Reference proteome</keyword>
<evidence type="ECO:0000313" key="2">
    <source>
        <dbReference type="EMBL" id="WXB02076.1"/>
    </source>
</evidence>
<name>A0ABZ2KTQ7_9BACT</name>
<evidence type="ECO:0000259" key="1">
    <source>
        <dbReference type="Pfam" id="PF14423"/>
    </source>
</evidence>
<dbReference type="RefSeq" id="WP_394831701.1">
    <property type="nucleotide sequence ID" value="NZ_CP089929.1"/>
</dbReference>
<dbReference type="InterPro" id="IPR025675">
    <property type="entry name" value="Imm5"/>
</dbReference>
<dbReference type="Pfam" id="PF14423">
    <property type="entry name" value="Imm5"/>
    <property type="match status" value="1"/>
</dbReference>
<proteinExistence type="predicted"/>
<protein>
    <submittedName>
        <fullName evidence="2">Immunity protein Imm5</fullName>
    </submittedName>
</protein>
<gene>
    <name evidence="2" type="ORF">LVJ94_34830</name>
</gene>
<reference evidence="2" key="1">
    <citation type="submission" date="2021-12" db="EMBL/GenBank/DDBJ databases">
        <title>Discovery of the Pendulisporaceae a myxobacterial family with distinct sporulation behavior and unique specialized metabolism.</title>
        <authorList>
            <person name="Garcia R."/>
            <person name="Popoff A."/>
            <person name="Bader C.D."/>
            <person name="Loehr J."/>
            <person name="Walesch S."/>
            <person name="Walt C."/>
            <person name="Boldt J."/>
            <person name="Bunk B."/>
            <person name="Haeckl F.J.F.P.J."/>
            <person name="Gunesch A.P."/>
            <person name="Birkelbach J."/>
            <person name="Nuebel U."/>
            <person name="Pietschmann T."/>
            <person name="Bach T."/>
            <person name="Mueller R."/>
        </authorList>
    </citation>
    <scope>NUCLEOTIDE SEQUENCE</scope>
    <source>
        <strain evidence="2">MSr11367</strain>
    </source>
</reference>